<evidence type="ECO:0000256" key="7">
    <source>
        <dbReference type="ARBA" id="ARBA00023054"/>
    </source>
</evidence>
<reference evidence="11 12" key="1">
    <citation type="submission" date="2015-07" db="EMBL/GenBank/DDBJ databases">
        <title>The genome of Habropoda laboriosa.</title>
        <authorList>
            <person name="Pan H."/>
            <person name="Kapheim K."/>
        </authorList>
    </citation>
    <scope>NUCLEOTIDE SEQUENCE [LARGE SCALE GENOMIC DNA]</scope>
    <source>
        <strain evidence="11">0110345459</strain>
    </source>
</reference>
<evidence type="ECO:0000256" key="3">
    <source>
        <dbReference type="ARBA" id="ARBA00022490"/>
    </source>
</evidence>
<evidence type="ECO:0000256" key="5">
    <source>
        <dbReference type="ARBA" id="ARBA00022701"/>
    </source>
</evidence>
<keyword evidence="9" id="KW-0131">Cell cycle</keyword>
<keyword evidence="4" id="KW-0132">Cell division</keyword>
<keyword evidence="5" id="KW-0493">Microtubule</keyword>
<keyword evidence="7" id="KW-0175">Coiled coil</keyword>
<keyword evidence="12" id="KW-1185">Reference proteome</keyword>
<sequence length="593" mass="69644">MNVSGKTLYNKVRGLCSDLSSGVTPGILDKICDEPLVQPFLKWFCENVNYVNVLSNEDVQVKKRLQEMKEWMEGYELDDALEEATKHCPNLLKIISFDDTNINDLFTELEIGEFKVKQLLHIKLEARLDEDVEKEETFLDREYIEADKAYKECSVILKKFDIHYREFFKEVECLLNVYADAAENVGIPMLWTQMPLELFIKKIELYNCYLDVHINWQFENAHKEDQTSDSNYVSLINNSKEKCMDNEKLQELKLCKTNLTNAKIEEILAKVQEKSYVAMLDYVQDIYSLGNLKMPGSSDLRTEISKLTKQRDFLDENVSLSQEFYRVLVQQFSELEITKILKEEAHTRLTRTKNHLEKLKNLRYLAREHGHVHTDLLRMLMEMQFHRLKDVSEFVADACHFLTTEYLLSSTRRESMHQQQTEYSAIITSSPKAHNSFHKIFISMICGNDSMRQLNSALDKYNDLIGENKTKKQFVLKTYLNSKIHKLETLKNEVNLQYMNEIQKGPTYTFKPISYEIETCHSEALDNLQKIQTDLTKIRCQMKERLKADISFERETNILWQRFLVDPDALRETHKEVKQMANKSCFGDAFKNE</sequence>
<keyword evidence="6" id="KW-0498">Mitosis</keyword>
<feature type="domain" description="HAUS augmin-like complex subunit 3 N-terminal" evidence="10">
    <location>
        <begin position="35"/>
        <end position="249"/>
    </location>
</feature>
<dbReference type="GO" id="GO:0005819">
    <property type="term" value="C:spindle"/>
    <property type="evidence" value="ECO:0007669"/>
    <property type="project" value="UniProtKB-SubCell"/>
</dbReference>
<name>A0A0L7R3H0_9HYME</name>
<gene>
    <name evidence="11" type="ORF">WH47_09952</name>
</gene>
<organism evidence="11 12">
    <name type="scientific">Habropoda laboriosa</name>
    <dbReference type="NCBI Taxonomy" id="597456"/>
    <lineage>
        <taxon>Eukaryota</taxon>
        <taxon>Metazoa</taxon>
        <taxon>Ecdysozoa</taxon>
        <taxon>Arthropoda</taxon>
        <taxon>Hexapoda</taxon>
        <taxon>Insecta</taxon>
        <taxon>Pterygota</taxon>
        <taxon>Neoptera</taxon>
        <taxon>Endopterygota</taxon>
        <taxon>Hymenoptera</taxon>
        <taxon>Apocrita</taxon>
        <taxon>Aculeata</taxon>
        <taxon>Apoidea</taxon>
        <taxon>Anthophila</taxon>
        <taxon>Apidae</taxon>
        <taxon>Habropoda</taxon>
    </lineage>
</organism>
<keyword evidence="3" id="KW-0963">Cytoplasm</keyword>
<evidence type="ECO:0000313" key="12">
    <source>
        <dbReference type="Proteomes" id="UP000053825"/>
    </source>
</evidence>
<dbReference type="AlphaFoldDB" id="A0A0L7R3H0"/>
<evidence type="ECO:0000256" key="2">
    <source>
        <dbReference type="ARBA" id="ARBA00009645"/>
    </source>
</evidence>
<keyword evidence="8" id="KW-0206">Cytoskeleton</keyword>
<comment type="subcellular location">
    <subcellularLocation>
        <location evidence="1">Cytoplasm</location>
        <location evidence="1">Cytoskeleton</location>
        <location evidence="1">Spindle</location>
    </subcellularLocation>
</comment>
<evidence type="ECO:0000313" key="11">
    <source>
        <dbReference type="EMBL" id="KOC65373.1"/>
    </source>
</evidence>
<proteinExistence type="inferred from homology"/>
<dbReference type="Pfam" id="PF14932">
    <property type="entry name" value="HAUS-augmin3"/>
    <property type="match status" value="1"/>
</dbReference>
<dbReference type="GO" id="GO:0005874">
    <property type="term" value="C:microtubule"/>
    <property type="evidence" value="ECO:0007669"/>
    <property type="project" value="UniProtKB-KW"/>
</dbReference>
<dbReference type="GO" id="GO:0051301">
    <property type="term" value="P:cell division"/>
    <property type="evidence" value="ECO:0007669"/>
    <property type="project" value="UniProtKB-KW"/>
</dbReference>
<dbReference type="OrthoDB" id="2159690at2759"/>
<dbReference type="EMBL" id="KQ414663">
    <property type="protein sequence ID" value="KOC65373.1"/>
    <property type="molecule type" value="Genomic_DNA"/>
</dbReference>
<evidence type="ECO:0000259" key="10">
    <source>
        <dbReference type="Pfam" id="PF14932"/>
    </source>
</evidence>
<dbReference type="InterPro" id="IPR032733">
    <property type="entry name" value="HAUS3_N"/>
</dbReference>
<evidence type="ECO:0000256" key="4">
    <source>
        <dbReference type="ARBA" id="ARBA00022618"/>
    </source>
</evidence>
<comment type="similarity">
    <text evidence="2">Belongs to the HAUS3 family.</text>
</comment>
<dbReference type="STRING" id="597456.A0A0L7R3H0"/>
<evidence type="ECO:0000256" key="9">
    <source>
        <dbReference type="ARBA" id="ARBA00023306"/>
    </source>
</evidence>
<evidence type="ECO:0000256" key="1">
    <source>
        <dbReference type="ARBA" id="ARBA00004186"/>
    </source>
</evidence>
<protein>
    <recommendedName>
        <fullName evidence="10">HAUS augmin-like complex subunit 3 N-terminal domain-containing protein</fullName>
    </recommendedName>
</protein>
<accession>A0A0L7R3H0</accession>
<evidence type="ECO:0000256" key="6">
    <source>
        <dbReference type="ARBA" id="ARBA00022776"/>
    </source>
</evidence>
<evidence type="ECO:0000256" key="8">
    <source>
        <dbReference type="ARBA" id="ARBA00023212"/>
    </source>
</evidence>
<dbReference type="Proteomes" id="UP000053825">
    <property type="component" value="Unassembled WGS sequence"/>
</dbReference>